<proteinExistence type="predicted"/>
<reference evidence="2" key="1">
    <citation type="submission" date="2013-01" db="EMBL/GenBank/DDBJ databases">
        <title>Draft Genome Sequence of a Mulberry Tree, Morus notabilis C.K. Schneid.</title>
        <authorList>
            <person name="He N."/>
            <person name="Zhao S."/>
        </authorList>
    </citation>
    <scope>NUCLEOTIDE SEQUENCE</scope>
</reference>
<sequence length="66" mass="7250">MMLAHSNHSTTHFPYPKAPAPYFTWKATSARRNLEICSTAILMLPSGLITFYKAAMWNGGAALVGH</sequence>
<organism evidence="1 2">
    <name type="scientific">Morus notabilis</name>
    <dbReference type="NCBI Taxonomy" id="981085"/>
    <lineage>
        <taxon>Eukaryota</taxon>
        <taxon>Viridiplantae</taxon>
        <taxon>Streptophyta</taxon>
        <taxon>Embryophyta</taxon>
        <taxon>Tracheophyta</taxon>
        <taxon>Spermatophyta</taxon>
        <taxon>Magnoliopsida</taxon>
        <taxon>eudicotyledons</taxon>
        <taxon>Gunneridae</taxon>
        <taxon>Pentapetalae</taxon>
        <taxon>rosids</taxon>
        <taxon>fabids</taxon>
        <taxon>Rosales</taxon>
        <taxon>Moraceae</taxon>
        <taxon>Moreae</taxon>
        <taxon>Morus</taxon>
    </lineage>
</organism>
<dbReference type="Proteomes" id="UP000030645">
    <property type="component" value="Unassembled WGS sequence"/>
</dbReference>
<gene>
    <name evidence="1" type="ORF">L484_023962</name>
</gene>
<protein>
    <submittedName>
        <fullName evidence="1">Uncharacterized protein</fullName>
    </submittedName>
</protein>
<name>W9R8N2_9ROSA</name>
<evidence type="ECO:0000313" key="2">
    <source>
        <dbReference type="Proteomes" id="UP000030645"/>
    </source>
</evidence>
<keyword evidence="2" id="KW-1185">Reference proteome</keyword>
<evidence type="ECO:0000313" key="1">
    <source>
        <dbReference type="EMBL" id="EXB62666.1"/>
    </source>
</evidence>
<dbReference type="EMBL" id="KE344454">
    <property type="protein sequence ID" value="EXB62666.1"/>
    <property type="molecule type" value="Genomic_DNA"/>
</dbReference>
<accession>W9R8N2</accession>
<dbReference type="AlphaFoldDB" id="W9R8N2"/>